<feature type="signal peptide" evidence="1">
    <location>
        <begin position="1"/>
        <end position="23"/>
    </location>
</feature>
<dbReference type="WBParaSite" id="TREG1_56270.1">
    <property type="protein sequence ID" value="TREG1_56270.1"/>
    <property type="gene ID" value="TREG1_56270"/>
</dbReference>
<protein>
    <recommendedName>
        <fullName evidence="4">UPAR/Ly6 domain-containing protein</fullName>
    </recommendedName>
</protein>
<sequence length="124" mass="14227">MTFQMCIFLTTLLIMVKIDKSVAVNCFTCNPCPSPFIPSSYLIRNMTGCGSCAKLDVRGMPTPIRDCVETCDRYTWANKYTQYAYSCCTRNFCNKSQTNYPTYQMIFTILSIICFYMTKSSSKH</sequence>
<evidence type="ECO:0000313" key="2">
    <source>
        <dbReference type="Proteomes" id="UP000050795"/>
    </source>
</evidence>
<dbReference type="AlphaFoldDB" id="A0AA85K1G3"/>
<organism evidence="2 3">
    <name type="scientific">Trichobilharzia regenti</name>
    <name type="common">Nasal bird schistosome</name>
    <dbReference type="NCBI Taxonomy" id="157069"/>
    <lineage>
        <taxon>Eukaryota</taxon>
        <taxon>Metazoa</taxon>
        <taxon>Spiralia</taxon>
        <taxon>Lophotrochozoa</taxon>
        <taxon>Platyhelminthes</taxon>
        <taxon>Trematoda</taxon>
        <taxon>Digenea</taxon>
        <taxon>Strigeidida</taxon>
        <taxon>Schistosomatoidea</taxon>
        <taxon>Schistosomatidae</taxon>
        <taxon>Trichobilharzia</taxon>
    </lineage>
</organism>
<proteinExistence type="predicted"/>
<reference evidence="3" key="2">
    <citation type="submission" date="2023-11" db="UniProtKB">
        <authorList>
            <consortium name="WormBaseParasite"/>
        </authorList>
    </citation>
    <scope>IDENTIFICATION</scope>
</reference>
<keyword evidence="2" id="KW-1185">Reference proteome</keyword>
<accession>A0AA85K1G3</accession>
<keyword evidence="1" id="KW-0732">Signal</keyword>
<evidence type="ECO:0000313" key="3">
    <source>
        <dbReference type="WBParaSite" id="TREG1_56270.1"/>
    </source>
</evidence>
<feature type="chain" id="PRO_5041695482" description="UPAR/Ly6 domain-containing protein" evidence="1">
    <location>
        <begin position="24"/>
        <end position="124"/>
    </location>
</feature>
<evidence type="ECO:0000256" key="1">
    <source>
        <dbReference type="SAM" id="SignalP"/>
    </source>
</evidence>
<reference evidence="2" key="1">
    <citation type="submission" date="2022-06" db="EMBL/GenBank/DDBJ databases">
        <authorList>
            <person name="Berger JAMES D."/>
            <person name="Berger JAMES D."/>
        </authorList>
    </citation>
    <scope>NUCLEOTIDE SEQUENCE [LARGE SCALE GENOMIC DNA]</scope>
</reference>
<dbReference type="Proteomes" id="UP000050795">
    <property type="component" value="Unassembled WGS sequence"/>
</dbReference>
<evidence type="ECO:0008006" key="4">
    <source>
        <dbReference type="Google" id="ProtNLM"/>
    </source>
</evidence>
<name>A0AA85K1G3_TRIRE</name>